<protein>
    <submittedName>
        <fullName evidence="2 3">Sulfurtransferase</fullName>
    </submittedName>
</protein>
<dbReference type="SMART" id="SM00450">
    <property type="entry name" value="RHOD"/>
    <property type="match status" value="1"/>
</dbReference>
<proteinExistence type="predicted"/>
<evidence type="ECO:0000313" key="4">
    <source>
        <dbReference type="Proteomes" id="UP000199639"/>
    </source>
</evidence>
<evidence type="ECO:0000259" key="1">
    <source>
        <dbReference type="PROSITE" id="PS50206"/>
    </source>
</evidence>
<dbReference type="Proteomes" id="UP000199639">
    <property type="component" value="Unassembled WGS sequence"/>
</dbReference>
<dbReference type="InterPro" id="IPR036873">
    <property type="entry name" value="Rhodanese-like_dom_sf"/>
</dbReference>
<dbReference type="PROSITE" id="PS50206">
    <property type="entry name" value="RHODANESE_3"/>
    <property type="match status" value="1"/>
</dbReference>
<reference evidence="3 5" key="2">
    <citation type="submission" date="2019-03" db="EMBL/GenBank/DDBJ databases">
        <title>Genomics of glacier-inhabiting Cryobacterium strains.</title>
        <authorList>
            <person name="Liu Q."/>
            <person name="Xin Y.-H."/>
        </authorList>
    </citation>
    <scope>NUCLEOTIDE SEQUENCE [LARGE SCALE GENOMIC DNA]</scope>
    <source>
        <strain evidence="3 5">Hh8</strain>
    </source>
</reference>
<name>A0A4R8V4P2_9MICO</name>
<keyword evidence="2" id="KW-0808">Transferase</keyword>
<dbReference type="GO" id="GO:0016740">
    <property type="term" value="F:transferase activity"/>
    <property type="evidence" value="ECO:0007669"/>
    <property type="project" value="UniProtKB-KW"/>
</dbReference>
<evidence type="ECO:0000313" key="5">
    <source>
        <dbReference type="Proteomes" id="UP000298252"/>
    </source>
</evidence>
<keyword evidence="5" id="KW-1185">Reference proteome</keyword>
<dbReference type="RefSeq" id="WP_092340283.1">
    <property type="nucleotide sequence ID" value="NZ_FNIB01000005.1"/>
</dbReference>
<dbReference type="InterPro" id="IPR001763">
    <property type="entry name" value="Rhodanese-like_dom"/>
</dbReference>
<dbReference type="EMBL" id="FNIB01000005">
    <property type="protein sequence ID" value="SDN37510.1"/>
    <property type="molecule type" value="Genomic_DNA"/>
</dbReference>
<evidence type="ECO:0000313" key="3">
    <source>
        <dbReference type="EMBL" id="TFB77162.1"/>
    </source>
</evidence>
<dbReference type="Proteomes" id="UP000298252">
    <property type="component" value="Unassembled WGS sequence"/>
</dbReference>
<sequence length="124" mass="13171">MLDYLQAKLAYEVDVLDAAAGLDSGEFILVDTRMRASWDHGHALGAIRLRDDIPAGRTVVVYGWGPGCNGATRAAVALIAQGHSVREMIGGFEYWYRSGLAVETATGIVRPPVDPLVGASGESL</sequence>
<dbReference type="EMBL" id="SOFD01000025">
    <property type="protein sequence ID" value="TFB77162.1"/>
    <property type="molecule type" value="Genomic_DNA"/>
</dbReference>
<dbReference type="Pfam" id="PF00581">
    <property type="entry name" value="Rhodanese"/>
    <property type="match status" value="1"/>
</dbReference>
<gene>
    <name evidence="3" type="ORF">E3O21_09715</name>
    <name evidence="2" type="ORF">SAMN05216368_10574</name>
</gene>
<reference evidence="2 4" key="1">
    <citation type="submission" date="2016-10" db="EMBL/GenBank/DDBJ databases">
        <authorList>
            <person name="Varghese N."/>
            <person name="Submissions S."/>
        </authorList>
    </citation>
    <scope>NUCLEOTIDE SEQUENCE [LARGE SCALE GENOMIC DNA]</scope>
    <source>
        <strain evidence="2 4">CGMCC 1.11215</strain>
    </source>
</reference>
<feature type="domain" description="Rhodanese" evidence="1">
    <location>
        <begin position="23"/>
        <end position="104"/>
    </location>
</feature>
<dbReference type="SUPFAM" id="SSF52821">
    <property type="entry name" value="Rhodanese/Cell cycle control phosphatase"/>
    <property type="match status" value="1"/>
</dbReference>
<organism evidence="2 4">
    <name type="scientific">Cryobacterium flavum</name>
    <dbReference type="NCBI Taxonomy" id="1424659"/>
    <lineage>
        <taxon>Bacteria</taxon>
        <taxon>Bacillati</taxon>
        <taxon>Actinomycetota</taxon>
        <taxon>Actinomycetes</taxon>
        <taxon>Micrococcales</taxon>
        <taxon>Microbacteriaceae</taxon>
        <taxon>Cryobacterium</taxon>
    </lineage>
</organism>
<accession>A0A4R8V4P2</accession>
<dbReference type="AlphaFoldDB" id="A0A4R8V4P2"/>
<dbReference type="STRING" id="1424659.SAMN05216368_10574"/>
<dbReference type="Gene3D" id="3.40.250.10">
    <property type="entry name" value="Rhodanese-like domain"/>
    <property type="match status" value="1"/>
</dbReference>
<evidence type="ECO:0000313" key="2">
    <source>
        <dbReference type="EMBL" id="SDN37510.1"/>
    </source>
</evidence>